<protein>
    <submittedName>
        <fullName evidence="1">Uncharacterized protein</fullName>
    </submittedName>
</protein>
<name>A0A4C1YEJ9_EUMVA</name>
<dbReference type="AlphaFoldDB" id="A0A4C1YEJ9"/>
<proteinExistence type="predicted"/>
<reference evidence="1 2" key="1">
    <citation type="journal article" date="2019" name="Commun. Biol.">
        <title>The bagworm genome reveals a unique fibroin gene that provides high tensile strength.</title>
        <authorList>
            <person name="Kono N."/>
            <person name="Nakamura H."/>
            <person name="Ohtoshi R."/>
            <person name="Tomita M."/>
            <person name="Numata K."/>
            <person name="Arakawa K."/>
        </authorList>
    </citation>
    <scope>NUCLEOTIDE SEQUENCE [LARGE SCALE GENOMIC DNA]</scope>
</reference>
<comment type="caution">
    <text evidence="1">The sequence shown here is derived from an EMBL/GenBank/DDBJ whole genome shotgun (WGS) entry which is preliminary data.</text>
</comment>
<gene>
    <name evidence="1" type="ORF">EVAR_57434_1</name>
</gene>
<accession>A0A4C1YEJ9</accession>
<keyword evidence="2" id="KW-1185">Reference proteome</keyword>
<organism evidence="1 2">
    <name type="scientific">Eumeta variegata</name>
    <name type="common">Bagworm moth</name>
    <name type="synonym">Eumeta japonica</name>
    <dbReference type="NCBI Taxonomy" id="151549"/>
    <lineage>
        <taxon>Eukaryota</taxon>
        <taxon>Metazoa</taxon>
        <taxon>Ecdysozoa</taxon>
        <taxon>Arthropoda</taxon>
        <taxon>Hexapoda</taxon>
        <taxon>Insecta</taxon>
        <taxon>Pterygota</taxon>
        <taxon>Neoptera</taxon>
        <taxon>Endopterygota</taxon>
        <taxon>Lepidoptera</taxon>
        <taxon>Glossata</taxon>
        <taxon>Ditrysia</taxon>
        <taxon>Tineoidea</taxon>
        <taxon>Psychidae</taxon>
        <taxon>Oiketicinae</taxon>
        <taxon>Eumeta</taxon>
    </lineage>
</organism>
<evidence type="ECO:0000313" key="1">
    <source>
        <dbReference type="EMBL" id="GBP72887.1"/>
    </source>
</evidence>
<evidence type="ECO:0000313" key="2">
    <source>
        <dbReference type="Proteomes" id="UP000299102"/>
    </source>
</evidence>
<dbReference type="Proteomes" id="UP000299102">
    <property type="component" value="Unassembled WGS sequence"/>
</dbReference>
<sequence length="139" mass="15537">MLNHCDGILMAPVIVSWHQASVNGLTSRTFGLTDPCIELKSSTSGLRRDATSLCMLYSIYYTECLKKYPTLFLLLNTVTVPLAGNTIIIISMVDAVPPQLKYKQIQIRARRGIAKLSLLLAIVVRLERQRVLVQAYVKT</sequence>
<dbReference type="EMBL" id="BGZK01001159">
    <property type="protein sequence ID" value="GBP72887.1"/>
    <property type="molecule type" value="Genomic_DNA"/>
</dbReference>